<comment type="caution">
    <text evidence="7">The sequence shown here is derived from an EMBL/GenBank/DDBJ whole genome shotgun (WGS) entry which is preliminary data.</text>
</comment>
<evidence type="ECO:0000256" key="5">
    <source>
        <dbReference type="ARBA" id="ARBA00023136"/>
    </source>
</evidence>
<dbReference type="Proteomes" id="UP001161017">
    <property type="component" value="Unassembled WGS sequence"/>
</dbReference>
<keyword evidence="5 6" id="KW-0472">Membrane</keyword>
<evidence type="ECO:0000256" key="3">
    <source>
        <dbReference type="ARBA" id="ARBA00022692"/>
    </source>
</evidence>
<keyword evidence="2" id="KW-0813">Transport</keyword>
<dbReference type="EMBL" id="JAPUFD010000002">
    <property type="protein sequence ID" value="MDI1485701.1"/>
    <property type="molecule type" value="Genomic_DNA"/>
</dbReference>
<feature type="transmembrane region" description="Helical" evidence="6">
    <location>
        <begin position="149"/>
        <end position="182"/>
    </location>
</feature>
<organism evidence="7 8">
    <name type="scientific">Ramalina farinacea</name>
    <dbReference type="NCBI Taxonomy" id="258253"/>
    <lineage>
        <taxon>Eukaryota</taxon>
        <taxon>Fungi</taxon>
        <taxon>Dikarya</taxon>
        <taxon>Ascomycota</taxon>
        <taxon>Pezizomycotina</taxon>
        <taxon>Lecanoromycetes</taxon>
        <taxon>OSLEUM clade</taxon>
        <taxon>Lecanoromycetidae</taxon>
        <taxon>Lecanorales</taxon>
        <taxon>Lecanorineae</taxon>
        <taxon>Ramalinaceae</taxon>
        <taxon>Ramalina</taxon>
    </lineage>
</organism>
<dbReference type="PANTHER" id="PTHR45649">
    <property type="entry name" value="AMINO-ACID PERMEASE BAT1"/>
    <property type="match status" value="1"/>
</dbReference>
<gene>
    <name evidence="7" type="ORF">OHK93_003890</name>
</gene>
<accession>A0AA43TNP9</accession>
<evidence type="ECO:0000256" key="2">
    <source>
        <dbReference type="ARBA" id="ARBA00022448"/>
    </source>
</evidence>
<feature type="transmembrane region" description="Helical" evidence="6">
    <location>
        <begin position="97"/>
        <end position="115"/>
    </location>
</feature>
<proteinExistence type="predicted"/>
<evidence type="ECO:0000256" key="4">
    <source>
        <dbReference type="ARBA" id="ARBA00022989"/>
    </source>
</evidence>
<reference evidence="7" key="1">
    <citation type="journal article" date="2023" name="Genome Biol. Evol.">
        <title>First Whole Genome Sequence and Flow Cytometry Genome Size Data for the Lichen-Forming Fungus Ramalina farinacea (Ascomycota).</title>
        <authorList>
            <person name="Llewellyn T."/>
            <person name="Mian S."/>
            <person name="Hill R."/>
            <person name="Leitch I.J."/>
            <person name="Gaya E."/>
        </authorList>
    </citation>
    <scope>NUCLEOTIDE SEQUENCE</scope>
    <source>
        <strain evidence="7">LIQ254RAFAR</strain>
    </source>
</reference>
<dbReference type="GO" id="GO:0016020">
    <property type="term" value="C:membrane"/>
    <property type="evidence" value="ECO:0007669"/>
    <property type="project" value="UniProtKB-SubCell"/>
</dbReference>
<dbReference type="PANTHER" id="PTHR45649:SF11">
    <property type="entry name" value="TRANSPORTER, PUTATIVE (EUROFUNG)-RELATED"/>
    <property type="match status" value="1"/>
</dbReference>
<keyword evidence="3 6" id="KW-0812">Transmembrane</keyword>
<evidence type="ECO:0000256" key="6">
    <source>
        <dbReference type="SAM" id="Phobius"/>
    </source>
</evidence>
<dbReference type="AlphaFoldDB" id="A0AA43TNP9"/>
<sequence>MHANVPLESIENSEDADNAHLRAQGHQAALERRFSPLAALGLGFRYVSAIIVCRLVQRVEFQLQAADTREAYSITNSWVGYLSNLGQNLRYDGPRSVVFGLLVATIVQWIITLGLSEVASAFPSAGNGIPFSPFFSVVSPSRDFPVRATILSVGFCCVYGLLYLASTTAFNSIVTGAVLYLLTASFPKTQNITYAIPQGIIATRGRSVALPSSSPSSPRSSDILRLGPYIGYACNILSPLLVIVFGVCICFPPQLPVTVGNMNYTAVILAGLWVMILGFWYARRGRFEGPRIDWKGLGVEGCE</sequence>
<dbReference type="GO" id="GO:0022857">
    <property type="term" value="F:transmembrane transporter activity"/>
    <property type="evidence" value="ECO:0007669"/>
    <property type="project" value="UniProtKB-ARBA"/>
</dbReference>
<feature type="transmembrane region" description="Helical" evidence="6">
    <location>
        <begin position="229"/>
        <end position="255"/>
    </location>
</feature>
<evidence type="ECO:0000313" key="8">
    <source>
        <dbReference type="Proteomes" id="UP001161017"/>
    </source>
</evidence>
<comment type="subcellular location">
    <subcellularLocation>
        <location evidence="1">Membrane</location>
        <topology evidence="1">Multi-pass membrane protein</topology>
    </subcellularLocation>
</comment>
<name>A0AA43TNP9_9LECA</name>
<keyword evidence="4 6" id="KW-1133">Transmembrane helix</keyword>
<feature type="transmembrane region" description="Helical" evidence="6">
    <location>
        <begin position="261"/>
        <end position="282"/>
    </location>
</feature>
<keyword evidence="8" id="KW-1185">Reference proteome</keyword>
<evidence type="ECO:0000313" key="7">
    <source>
        <dbReference type="EMBL" id="MDI1485701.1"/>
    </source>
</evidence>
<evidence type="ECO:0000256" key="1">
    <source>
        <dbReference type="ARBA" id="ARBA00004141"/>
    </source>
</evidence>
<protein>
    <submittedName>
        <fullName evidence="7">Uncharacterized protein</fullName>
    </submittedName>
</protein>